<dbReference type="PANTHER" id="PTHR30457">
    <property type="entry name" value="5'-NUCLEOTIDASE SURE"/>
    <property type="match status" value="1"/>
</dbReference>
<proteinExistence type="inferred from homology"/>
<evidence type="ECO:0000256" key="5">
    <source>
        <dbReference type="ARBA" id="ARBA00022741"/>
    </source>
</evidence>
<gene>
    <name evidence="7 9" type="primary">surE</name>
    <name evidence="9" type="ORF">PQJ61_00780</name>
</gene>
<comment type="function">
    <text evidence="7">Nucleotidase that shows phosphatase activity on nucleoside 5'-monophosphates.</text>
</comment>
<comment type="cofactor">
    <cofactor evidence="7">
        <name>a divalent metal cation</name>
        <dbReference type="ChEBI" id="CHEBI:60240"/>
    </cofactor>
    <text evidence="7">Binds 1 divalent metal cation per subunit.</text>
</comment>
<feature type="binding site" evidence="7">
    <location>
        <position position="90"/>
    </location>
    <ligand>
        <name>a divalent metal cation</name>
        <dbReference type="ChEBI" id="CHEBI:60240"/>
    </ligand>
</feature>
<name>A0AAJ1ICI2_9SPIO</name>
<protein>
    <recommendedName>
        <fullName evidence="7">5'-nucleotidase SurE</fullName>
        <ecNumber evidence="7">3.1.3.5</ecNumber>
    </recommendedName>
    <alternativeName>
        <fullName evidence="7">Nucleoside 5'-monophosphate phosphohydrolase</fullName>
    </alternativeName>
</protein>
<dbReference type="EMBL" id="JAQQAL010000005">
    <property type="protein sequence ID" value="MDC7225278.1"/>
    <property type="molecule type" value="Genomic_DNA"/>
</dbReference>
<dbReference type="SUPFAM" id="SSF64167">
    <property type="entry name" value="SurE-like"/>
    <property type="match status" value="1"/>
</dbReference>
<comment type="similarity">
    <text evidence="2 7">Belongs to the SurE nucleotidase family.</text>
</comment>
<keyword evidence="5 7" id="KW-0547">Nucleotide-binding</keyword>
<dbReference type="GO" id="GO:0000166">
    <property type="term" value="F:nucleotide binding"/>
    <property type="evidence" value="ECO:0007669"/>
    <property type="project" value="UniProtKB-KW"/>
</dbReference>
<feature type="binding site" evidence="7">
    <location>
        <position position="8"/>
    </location>
    <ligand>
        <name>a divalent metal cation</name>
        <dbReference type="ChEBI" id="CHEBI:60240"/>
    </ligand>
</feature>
<dbReference type="GO" id="GO:0008253">
    <property type="term" value="F:5'-nucleotidase activity"/>
    <property type="evidence" value="ECO:0007669"/>
    <property type="project" value="UniProtKB-UniRule"/>
</dbReference>
<dbReference type="Pfam" id="PF01975">
    <property type="entry name" value="SurE"/>
    <property type="match status" value="1"/>
</dbReference>
<evidence type="ECO:0000256" key="3">
    <source>
        <dbReference type="ARBA" id="ARBA00022490"/>
    </source>
</evidence>
<evidence type="ECO:0000256" key="7">
    <source>
        <dbReference type="HAMAP-Rule" id="MF_00060"/>
    </source>
</evidence>
<keyword evidence="3 7" id="KW-0963">Cytoplasm</keyword>
<dbReference type="GO" id="GO:0046872">
    <property type="term" value="F:metal ion binding"/>
    <property type="evidence" value="ECO:0007669"/>
    <property type="project" value="UniProtKB-UniRule"/>
</dbReference>
<dbReference type="GO" id="GO:0008254">
    <property type="term" value="F:3'-nucleotidase activity"/>
    <property type="evidence" value="ECO:0007669"/>
    <property type="project" value="TreeGrafter"/>
</dbReference>
<dbReference type="HAMAP" id="MF_00060">
    <property type="entry name" value="SurE"/>
    <property type="match status" value="1"/>
</dbReference>
<evidence type="ECO:0000256" key="2">
    <source>
        <dbReference type="ARBA" id="ARBA00011062"/>
    </source>
</evidence>
<comment type="subcellular location">
    <subcellularLocation>
        <location evidence="7">Cytoplasm</location>
    </subcellularLocation>
</comment>
<keyword evidence="4 7" id="KW-0479">Metal-binding</keyword>
<dbReference type="PANTHER" id="PTHR30457:SF12">
    <property type="entry name" value="5'_3'-NUCLEOTIDASE SURE"/>
    <property type="match status" value="1"/>
</dbReference>
<feature type="binding site" evidence="7">
    <location>
        <position position="9"/>
    </location>
    <ligand>
        <name>a divalent metal cation</name>
        <dbReference type="ChEBI" id="CHEBI:60240"/>
    </ligand>
</feature>
<evidence type="ECO:0000259" key="8">
    <source>
        <dbReference type="Pfam" id="PF01975"/>
    </source>
</evidence>
<keyword evidence="6 7" id="KW-0378">Hydrolase</keyword>
<dbReference type="Gene3D" id="3.40.1210.10">
    <property type="entry name" value="Survival protein SurE-like phosphatase/nucleotidase"/>
    <property type="match status" value="1"/>
</dbReference>
<evidence type="ECO:0000313" key="10">
    <source>
        <dbReference type="Proteomes" id="UP001221217"/>
    </source>
</evidence>
<organism evidence="9 10">
    <name type="scientific">Candidatus Thalassospirochaeta sargassi</name>
    <dbReference type="NCBI Taxonomy" id="3119039"/>
    <lineage>
        <taxon>Bacteria</taxon>
        <taxon>Pseudomonadati</taxon>
        <taxon>Spirochaetota</taxon>
        <taxon>Spirochaetia</taxon>
        <taxon>Spirochaetales</taxon>
        <taxon>Spirochaetaceae</taxon>
        <taxon>Candidatus Thalassospirochaeta</taxon>
    </lineage>
</organism>
<dbReference type="AlphaFoldDB" id="A0AAJ1ICI2"/>
<comment type="caution">
    <text evidence="9">The sequence shown here is derived from an EMBL/GenBank/DDBJ whole genome shotgun (WGS) entry which is preliminary data.</text>
</comment>
<dbReference type="InterPro" id="IPR036523">
    <property type="entry name" value="SurE-like_sf"/>
</dbReference>
<dbReference type="InterPro" id="IPR002828">
    <property type="entry name" value="SurE-like_Pase/nucleotidase"/>
</dbReference>
<dbReference type="NCBIfam" id="TIGR00087">
    <property type="entry name" value="surE"/>
    <property type="match status" value="1"/>
</dbReference>
<evidence type="ECO:0000256" key="6">
    <source>
        <dbReference type="ARBA" id="ARBA00022801"/>
    </source>
</evidence>
<evidence type="ECO:0000256" key="4">
    <source>
        <dbReference type="ARBA" id="ARBA00022723"/>
    </source>
</evidence>
<dbReference type="GO" id="GO:0005737">
    <property type="term" value="C:cytoplasm"/>
    <property type="evidence" value="ECO:0007669"/>
    <property type="project" value="UniProtKB-SubCell"/>
</dbReference>
<accession>A0AAJ1ICI2</accession>
<feature type="domain" description="Survival protein SurE-like phosphatase/nucleotidase" evidence="8">
    <location>
        <begin position="3"/>
        <end position="181"/>
    </location>
</feature>
<dbReference type="GO" id="GO:0004309">
    <property type="term" value="F:exopolyphosphatase activity"/>
    <property type="evidence" value="ECO:0007669"/>
    <property type="project" value="TreeGrafter"/>
</dbReference>
<evidence type="ECO:0000256" key="1">
    <source>
        <dbReference type="ARBA" id="ARBA00000815"/>
    </source>
</evidence>
<sequence>MRILLTNDDGIKSPGLDALRETFKEHEVWVVAPVTQQSGKSHSVTFMEPVRFNQLEDQVFSVEGSPADCVMYSVLGALPQKPDLVISGINIGANLGTDLIYSGTAAAARQAALMGLPGIAVSTNSFVAPFYFQDTAEFIKDNIELLLSLWRPDHFINVNTPNQPEFPSEVRITAPSRRIYEDKVVRFDAPRGGSYFFLEGSSVTFSGTDSDSEAIAAGAVSVSPIFLHPQNRDEAQAYQKAEFRIN</sequence>
<comment type="catalytic activity">
    <reaction evidence="1 7">
        <text>a ribonucleoside 5'-phosphate + H2O = a ribonucleoside + phosphate</text>
        <dbReference type="Rhea" id="RHEA:12484"/>
        <dbReference type="ChEBI" id="CHEBI:15377"/>
        <dbReference type="ChEBI" id="CHEBI:18254"/>
        <dbReference type="ChEBI" id="CHEBI:43474"/>
        <dbReference type="ChEBI" id="CHEBI:58043"/>
        <dbReference type="EC" id="3.1.3.5"/>
    </reaction>
</comment>
<dbReference type="EC" id="3.1.3.5" evidence="7"/>
<feature type="binding site" evidence="7">
    <location>
        <position position="38"/>
    </location>
    <ligand>
        <name>a divalent metal cation</name>
        <dbReference type="ChEBI" id="CHEBI:60240"/>
    </ligand>
</feature>
<evidence type="ECO:0000313" key="9">
    <source>
        <dbReference type="EMBL" id="MDC7225278.1"/>
    </source>
</evidence>
<dbReference type="InterPro" id="IPR030048">
    <property type="entry name" value="SurE"/>
</dbReference>
<dbReference type="Proteomes" id="UP001221217">
    <property type="component" value="Unassembled WGS sequence"/>
</dbReference>
<reference evidence="9 10" key="1">
    <citation type="submission" date="2022-12" db="EMBL/GenBank/DDBJ databases">
        <title>Metagenome assembled genome from gulf of manar.</title>
        <authorList>
            <person name="Kohli P."/>
            <person name="Pk S."/>
            <person name="Venkata Ramana C."/>
            <person name="Sasikala C."/>
        </authorList>
    </citation>
    <scope>NUCLEOTIDE SEQUENCE [LARGE SCALE GENOMIC DNA]</scope>
    <source>
        <strain evidence="9">JB008</strain>
    </source>
</reference>